<name>A0AAD8S540_LOLMU</name>
<sequence length="219" mass="25480">MENYSLLMVMKMAVVSMEKPSGALPVPAACRNRDSCPPDLGFAMAAALEGFAYRGLFEFRPVKAKAASLPPGVTAERCWCGRLAKVKQVEDFSDWFGIKFFMCANYDHDPPPSSASSSTRPPSPPPLCKWFHWIDKEQLDWARKEVEEKHRRAWARFFEEERWEKARANEKAERERRIQKLRTEQARNREVNQKRMDDEAVGMQRMRCAGRPVKRKRRD</sequence>
<dbReference type="EMBL" id="JAUUTY010000004">
    <property type="protein sequence ID" value="KAK1645906.1"/>
    <property type="molecule type" value="Genomic_DNA"/>
</dbReference>
<evidence type="ECO:0000313" key="3">
    <source>
        <dbReference type="Proteomes" id="UP001231189"/>
    </source>
</evidence>
<feature type="compositionally biased region" description="Basic and acidic residues" evidence="1">
    <location>
        <begin position="185"/>
        <end position="198"/>
    </location>
</feature>
<dbReference type="Proteomes" id="UP001231189">
    <property type="component" value="Unassembled WGS sequence"/>
</dbReference>
<feature type="region of interest" description="Disordered" evidence="1">
    <location>
        <begin position="185"/>
        <end position="219"/>
    </location>
</feature>
<dbReference type="PANTHER" id="PTHR48143">
    <property type="entry name" value="ZINC FINGER GRF-TYPE DOMAIN-CONTAINING PROTEIN"/>
    <property type="match status" value="1"/>
</dbReference>
<accession>A0AAD8S540</accession>
<comment type="caution">
    <text evidence="2">The sequence shown here is derived from an EMBL/GenBank/DDBJ whole genome shotgun (WGS) entry which is preliminary data.</text>
</comment>
<dbReference type="PANTHER" id="PTHR48143:SF1">
    <property type="entry name" value="ZINC FINGER GRF-TYPE DOMAIN-CONTAINING PROTEIN"/>
    <property type="match status" value="1"/>
</dbReference>
<gene>
    <name evidence="2" type="ORF">QYE76_063711</name>
</gene>
<proteinExistence type="predicted"/>
<evidence type="ECO:0000256" key="1">
    <source>
        <dbReference type="SAM" id="MobiDB-lite"/>
    </source>
</evidence>
<protein>
    <submittedName>
        <fullName evidence="2">Uncharacterized protein</fullName>
    </submittedName>
</protein>
<reference evidence="2" key="1">
    <citation type="submission" date="2023-07" db="EMBL/GenBank/DDBJ databases">
        <title>A chromosome-level genome assembly of Lolium multiflorum.</title>
        <authorList>
            <person name="Chen Y."/>
            <person name="Copetti D."/>
            <person name="Kolliker R."/>
            <person name="Studer B."/>
        </authorList>
    </citation>
    <scope>NUCLEOTIDE SEQUENCE</scope>
    <source>
        <strain evidence="2">02402/16</strain>
        <tissue evidence="2">Leaf</tissue>
    </source>
</reference>
<dbReference type="AlphaFoldDB" id="A0AAD8S540"/>
<evidence type="ECO:0000313" key="2">
    <source>
        <dbReference type="EMBL" id="KAK1645906.1"/>
    </source>
</evidence>
<keyword evidence="3" id="KW-1185">Reference proteome</keyword>
<organism evidence="2 3">
    <name type="scientific">Lolium multiflorum</name>
    <name type="common">Italian ryegrass</name>
    <name type="synonym">Lolium perenne subsp. multiflorum</name>
    <dbReference type="NCBI Taxonomy" id="4521"/>
    <lineage>
        <taxon>Eukaryota</taxon>
        <taxon>Viridiplantae</taxon>
        <taxon>Streptophyta</taxon>
        <taxon>Embryophyta</taxon>
        <taxon>Tracheophyta</taxon>
        <taxon>Spermatophyta</taxon>
        <taxon>Magnoliopsida</taxon>
        <taxon>Liliopsida</taxon>
        <taxon>Poales</taxon>
        <taxon>Poaceae</taxon>
        <taxon>BOP clade</taxon>
        <taxon>Pooideae</taxon>
        <taxon>Poodae</taxon>
        <taxon>Poeae</taxon>
        <taxon>Poeae Chloroplast Group 2 (Poeae type)</taxon>
        <taxon>Loliodinae</taxon>
        <taxon>Loliinae</taxon>
        <taxon>Lolium</taxon>
    </lineage>
</organism>